<evidence type="ECO:0000256" key="1">
    <source>
        <dbReference type="SAM" id="MobiDB-lite"/>
    </source>
</evidence>
<name>L9JDP2_TUPCH</name>
<dbReference type="AlphaFoldDB" id="L9JDP2"/>
<dbReference type="InParanoid" id="L9JDP2"/>
<reference evidence="3" key="2">
    <citation type="journal article" date="2013" name="Nat. Commun.">
        <title>Genome of the Chinese tree shrew.</title>
        <authorList>
            <person name="Fan Y."/>
            <person name="Huang Z.Y."/>
            <person name="Cao C.C."/>
            <person name="Chen C.S."/>
            <person name="Chen Y.X."/>
            <person name="Fan D.D."/>
            <person name="He J."/>
            <person name="Hou H.L."/>
            <person name="Hu L."/>
            <person name="Hu X.T."/>
            <person name="Jiang X.T."/>
            <person name="Lai R."/>
            <person name="Lang Y.S."/>
            <person name="Liang B."/>
            <person name="Liao S.G."/>
            <person name="Mu D."/>
            <person name="Ma Y.Y."/>
            <person name="Niu Y.Y."/>
            <person name="Sun X.Q."/>
            <person name="Xia J.Q."/>
            <person name="Xiao J."/>
            <person name="Xiong Z.Q."/>
            <person name="Xu L."/>
            <person name="Yang L."/>
            <person name="Zhang Y."/>
            <person name="Zhao W."/>
            <person name="Zhao X.D."/>
            <person name="Zheng Y.T."/>
            <person name="Zhou J.M."/>
            <person name="Zhu Y.B."/>
            <person name="Zhang G.J."/>
            <person name="Wang J."/>
            <person name="Yao Y.G."/>
        </authorList>
    </citation>
    <scope>NUCLEOTIDE SEQUENCE [LARGE SCALE GENOMIC DNA]</scope>
</reference>
<gene>
    <name evidence="2" type="ORF">TREES_T100018798</name>
</gene>
<evidence type="ECO:0000313" key="3">
    <source>
        <dbReference type="Proteomes" id="UP000011518"/>
    </source>
</evidence>
<organism evidence="2 3">
    <name type="scientific">Tupaia chinensis</name>
    <name type="common">Chinese tree shrew</name>
    <name type="synonym">Tupaia belangeri chinensis</name>
    <dbReference type="NCBI Taxonomy" id="246437"/>
    <lineage>
        <taxon>Eukaryota</taxon>
        <taxon>Metazoa</taxon>
        <taxon>Chordata</taxon>
        <taxon>Craniata</taxon>
        <taxon>Vertebrata</taxon>
        <taxon>Euteleostomi</taxon>
        <taxon>Mammalia</taxon>
        <taxon>Eutheria</taxon>
        <taxon>Euarchontoglires</taxon>
        <taxon>Scandentia</taxon>
        <taxon>Tupaiidae</taxon>
        <taxon>Tupaia</taxon>
    </lineage>
</organism>
<accession>L9JDP2</accession>
<feature type="region of interest" description="Disordered" evidence="1">
    <location>
        <begin position="74"/>
        <end position="95"/>
    </location>
</feature>
<reference evidence="3" key="1">
    <citation type="submission" date="2012-07" db="EMBL/GenBank/DDBJ databases">
        <title>Genome of the Chinese tree shrew, a rising model animal genetically related to primates.</title>
        <authorList>
            <person name="Zhang G."/>
            <person name="Fan Y."/>
            <person name="Yao Y."/>
            <person name="Huang Z."/>
        </authorList>
    </citation>
    <scope>NUCLEOTIDE SEQUENCE [LARGE SCALE GENOMIC DNA]</scope>
</reference>
<feature type="compositionally biased region" description="Polar residues" evidence="1">
    <location>
        <begin position="74"/>
        <end position="84"/>
    </location>
</feature>
<dbReference type="EMBL" id="KB321151">
    <property type="protein sequence ID" value="ELW47072.1"/>
    <property type="molecule type" value="Genomic_DNA"/>
</dbReference>
<dbReference type="Proteomes" id="UP000011518">
    <property type="component" value="Unassembled WGS sequence"/>
</dbReference>
<proteinExistence type="predicted"/>
<protein>
    <submittedName>
        <fullName evidence="2">NADPH oxidase 4</fullName>
    </submittedName>
</protein>
<dbReference type="STRING" id="246437.L9JDP2"/>
<keyword evidence="3" id="KW-1185">Reference proteome</keyword>
<evidence type="ECO:0000313" key="2">
    <source>
        <dbReference type="EMBL" id="ELW47072.1"/>
    </source>
</evidence>
<sequence>MCRTLLAYLRGSEKSIHENPLTHSWCDPAGVHVAAHLVNALNFSVNYSEDFIELNAARYRDECSDGCHSGVPSDSHQFGANSYHSAEGVDSAVTG</sequence>